<protein>
    <recommendedName>
        <fullName evidence="5 6">Transcription termination/antitermination protein NusG</fullName>
    </recommendedName>
</protein>
<dbReference type="InterPro" id="IPR008991">
    <property type="entry name" value="Translation_prot_SH3-like_sf"/>
</dbReference>
<evidence type="ECO:0000259" key="9">
    <source>
        <dbReference type="SMART" id="SM00739"/>
    </source>
</evidence>
<evidence type="ECO:0000256" key="1">
    <source>
        <dbReference type="ARBA" id="ARBA00022472"/>
    </source>
</evidence>
<evidence type="ECO:0000256" key="5">
    <source>
        <dbReference type="HAMAP-Rule" id="MF_00948"/>
    </source>
</evidence>
<dbReference type="SUPFAM" id="SSF82679">
    <property type="entry name" value="N-utilization substance G protein NusG, N-terminal domain"/>
    <property type="match status" value="1"/>
</dbReference>
<dbReference type="PROSITE" id="PS01014">
    <property type="entry name" value="NUSG"/>
    <property type="match status" value="1"/>
</dbReference>
<dbReference type="Proteomes" id="UP000006457">
    <property type="component" value="Unassembled WGS sequence"/>
</dbReference>
<keyword evidence="11" id="KW-1185">Reference proteome</keyword>
<dbReference type="Pfam" id="PF02357">
    <property type="entry name" value="NusG"/>
    <property type="match status" value="1"/>
</dbReference>
<dbReference type="CDD" id="cd09891">
    <property type="entry name" value="NGN_Bact_1"/>
    <property type="match status" value="1"/>
</dbReference>
<dbReference type="PANTHER" id="PTHR30265">
    <property type="entry name" value="RHO-INTERACTING TRANSCRIPTION TERMINATION FACTOR NUSG"/>
    <property type="match status" value="1"/>
</dbReference>
<dbReference type="GO" id="GO:0006354">
    <property type="term" value="P:DNA-templated transcription elongation"/>
    <property type="evidence" value="ECO:0007669"/>
    <property type="project" value="UniProtKB-UniRule"/>
</dbReference>
<feature type="domain" description="KOW" evidence="9">
    <location>
        <begin position="129"/>
        <end position="156"/>
    </location>
</feature>
<dbReference type="Gene3D" id="3.30.70.940">
    <property type="entry name" value="NusG, N-terminal domain"/>
    <property type="match status" value="1"/>
</dbReference>
<dbReference type="FunFam" id="2.30.30.30:FF:000002">
    <property type="entry name" value="Transcription termination/antitermination factor NusG"/>
    <property type="match status" value="1"/>
</dbReference>
<dbReference type="Pfam" id="PF00467">
    <property type="entry name" value="KOW"/>
    <property type="match status" value="1"/>
</dbReference>
<dbReference type="InterPro" id="IPR043425">
    <property type="entry name" value="NusG-like"/>
</dbReference>
<keyword evidence="3 5" id="KW-0805">Transcription regulation</keyword>
<evidence type="ECO:0000256" key="4">
    <source>
        <dbReference type="ARBA" id="ARBA00023163"/>
    </source>
</evidence>
<dbReference type="InterPro" id="IPR001062">
    <property type="entry name" value="Transcrpt_antiterm_NusG"/>
</dbReference>
<evidence type="ECO:0000256" key="2">
    <source>
        <dbReference type="ARBA" id="ARBA00022814"/>
    </source>
</evidence>
<dbReference type="InterPro" id="IPR014722">
    <property type="entry name" value="Rib_uL2_dom2"/>
</dbReference>
<organism evidence="10 11">
    <name type="scientific">Pasteurella bettyae CCUG 2042</name>
    <dbReference type="NCBI Taxonomy" id="1095749"/>
    <lineage>
        <taxon>Bacteria</taxon>
        <taxon>Pseudomonadati</taxon>
        <taxon>Pseudomonadota</taxon>
        <taxon>Gammaproteobacteria</taxon>
        <taxon>Pasteurellales</taxon>
        <taxon>Pasteurellaceae</taxon>
        <taxon>Pasteurella</taxon>
    </lineage>
</organism>
<dbReference type="InterPro" id="IPR036735">
    <property type="entry name" value="NGN_dom_sf"/>
</dbReference>
<dbReference type="SMART" id="SM00738">
    <property type="entry name" value="NGN"/>
    <property type="match status" value="1"/>
</dbReference>
<dbReference type="HAMAP" id="MF_00948">
    <property type="entry name" value="NusG"/>
    <property type="match status" value="1"/>
</dbReference>
<proteinExistence type="inferred from homology"/>
<dbReference type="GO" id="GO:0005829">
    <property type="term" value="C:cytosol"/>
    <property type="evidence" value="ECO:0007669"/>
    <property type="project" value="TreeGrafter"/>
</dbReference>
<dbReference type="InterPro" id="IPR015869">
    <property type="entry name" value="Transcrpt_antiterm_NusG_bac_CS"/>
</dbReference>
<dbReference type="SUPFAM" id="SSF50104">
    <property type="entry name" value="Translation proteins SH3-like domain"/>
    <property type="match status" value="1"/>
</dbReference>
<dbReference type="SMART" id="SM00739">
    <property type="entry name" value="KOW"/>
    <property type="match status" value="1"/>
</dbReference>
<dbReference type="Gene3D" id="2.30.30.30">
    <property type="match status" value="1"/>
</dbReference>
<dbReference type="GO" id="GO:0032784">
    <property type="term" value="P:regulation of DNA-templated transcription elongation"/>
    <property type="evidence" value="ECO:0007669"/>
    <property type="project" value="InterPro"/>
</dbReference>
<dbReference type="GO" id="GO:0031564">
    <property type="term" value="P:transcription antitermination"/>
    <property type="evidence" value="ECO:0007669"/>
    <property type="project" value="UniProtKB-UniRule"/>
</dbReference>
<dbReference type="eggNOG" id="COG0250">
    <property type="taxonomic scope" value="Bacteria"/>
</dbReference>
<sequence>MTETATPKKRWYVLQAFSGFEGRVATTLREYIKLNQMEDQFGEVLVPTEEVVENVAGKRRKSERKYFPGYVLVEMEMNDDTWHLVRSVPRVMGFIGGTPDKPAPITKREADMILNRLEQNSDKPRPKTTFQPGEEVRVTEGPFADFNGTVEEVDYEKSRVKVSVSIFGRATPVELEFGQVEKAN</sequence>
<comment type="caution">
    <text evidence="10">The sequence shown here is derived from an EMBL/GenBank/DDBJ whole genome shotgun (WGS) entry which is preliminary data.</text>
</comment>
<evidence type="ECO:0000256" key="7">
    <source>
        <dbReference type="RuleBase" id="RU000538"/>
    </source>
</evidence>
<reference evidence="10 11" key="1">
    <citation type="submission" date="2012-03" db="EMBL/GenBank/DDBJ databases">
        <authorList>
            <person name="Harkins D.M."/>
            <person name="Madupu R."/>
            <person name="Durkin A.S."/>
            <person name="Torralba M."/>
            <person name="Methe B."/>
            <person name="Sutton G.G."/>
            <person name="Nelson K.E."/>
        </authorList>
    </citation>
    <scope>NUCLEOTIDE SEQUENCE [LARGE SCALE GENOMIC DNA]</scope>
    <source>
        <strain evidence="10 11">CCUG 2042</strain>
    </source>
</reference>
<comment type="similarity">
    <text evidence="5 7">Belongs to the NusG family.</text>
</comment>
<dbReference type="AlphaFoldDB" id="I3D8R5"/>
<comment type="function">
    <text evidence="5 7">Participates in transcription elongation, termination and antitermination.</text>
</comment>
<dbReference type="OrthoDB" id="9809075at2"/>
<dbReference type="GO" id="GO:0006353">
    <property type="term" value="P:DNA-templated transcription termination"/>
    <property type="evidence" value="ECO:0007669"/>
    <property type="project" value="UniProtKB-UniRule"/>
</dbReference>
<dbReference type="InterPro" id="IPR006645">
    <property type="entry name" value="NGN-like_dom"/>
</dbReference>
<dbReference type="PATRIC" id="fig|1095749.3.peg.1737"/>
<dbReference type="CDD" id="cd06091">
    <property type="entry name" value="KOW_NusG"/>
    <property type="match status" value="1"/>
</dbReference>
<evidence type="ECO:0000256" key="3">
    <source>
        <dbReference type="ARBA" id="ARBA00023015"/>
    </source>
</evidence>
<dbReference type="PANTHER" id="PTHR30265:SF2">
    <property type="entry name" value="TRANSCRIPTION TERMINATION_ANTITERMINATION PROTEIN NUSG"/>
    <property type="match status" value="1"/>
</dbReference>
<evidence type="ECO:0000313" key="11">
    <source>
        <dbReference type="Proteomes" id="UP000006457"/>
    </source>
</evidence>
<dbReference type="PRINTS" id="PR00338">
    <property type="entry name" value="NUSGTNSCPFCT"/>
</dbReference>
<keyword evidence="2 5" id="KW-0889">Transcription antitermination</keyword>
<evidence type="ECO:0000259" key="8">
    <source>
        <dbReference type="SMART" id="SM00738"/>
    </source>
</evidence>
<accession>I3D8R5</accession>
<dbReference type="InterPro" id="IPR047050">
    <property type="entry name" value="NGN"/>
</dbReference>
<dbReference type="InterPro" id="IPR005824">
    <property type="entry name" value="KOW"/>
</dbReference>
<evidence type="ECO:0000256" key="6">
    <source>
        <dbReference type="NCBIfam" id="TIGR00922"/>
    </source>
</evidence>
<dbReference type="RefSeq" id="WP_005761323.1">
    <property type="nucleotide sequence ID" value="NZ_AJSX01000040.1"/>
</dbReference>
<evidence type="ECO:0000313" key="10">
    <source>
        <dbReference type="EMBL" id="EIJ68108.1"/>
    </source>
</evidence>
<keyword evidence="4 5" id="KW-0804">Transcription</keyword>
<gene>
    <name evidence="5 10" type="primary">nusG</name>
    <name evidence="10" type="ORF">HMPREF1052_1262</name>
</gene>
<dbReference type="NCBIfam" id="TIGR00922">
    <property type="entry name" value="nusG"/>
    <property type="match status" value="1"/>
</dbReference>
<name>I3D8R5_9PAST</name>
<dbReference type="FunFam" id="3.30.70.940:FF:000001">
    <property type="entry name" value="Transcription termination/antitermination protein NusG"/>
    <property type="match status" value="1"/>
</dbReference>
<feature type="domain" description="NusG-like N-terminal" evidence="8">
    <location>
        <begin position="8"/>
        <end position="117"/>
    </location>
</feature>
<dbReference type="EMBL" id="AJSX01000040">
    <property type="protein sequence ID" value="EIJ68108.1"/>
    <property type="molecule type" value="Genomic_DNA"/>
</dbReference>
<keyword evidence="1 5" id="KW-0806">Transcription termination</keyword>